<feature type="region of interest" description="Disordered" evidence="1">
    <location>
        <begin position="95"/>
        <end position="151"/>
    </location>
</feature>
<name>A0A4V6I173_9HELI</name>
<reference evidence="3 4" key="1">
    <citation type="journal article" date="2014" name="Genome Announc.">
        <title>Draft genome sequences of eight enterohepatic helicobacter species isolated from both laboratory and wild rodents.</title>
        <authorList>
            <person name="Sheh A."/>
            <person name="Shen Z."/>
            <person name="Fox J.G."/>
        </authorList>
    </citation>
    <scope>NUCLEOTIDE SEQUENCE [LARGE SCALE GENOMIC DNA]</scope>
    <source>
        <strain evidence="3 4">MIT 96-1001</strain>
    </source>
</reference>
<keyword evidence="4" id="KW-1185">Reference proteome</keyword>
<feature type="transmembrane region" description="Helical" evidence="2">
    <location>
        <begin position="22"/>
        <end position="42"/>
    </location>
</feature>
<evidence type="ECO:0000256" key="1">
    <source>
        <dbReference type="SAM" id="MobiDB-lite"/>
    </source>
</evidence>
<protein>
    <submittedName>
        <fullName evidence="3">Uncharacterized protein</fullName>
    </submittedName>
</protein>
<evidence type="ECO:0000313" key="3">
    <source>
        <dbReference type="EMBL" id="TLD91162.1"/>
    </source>
</evidence>
<keyword evidence="2" id="KW-0472">Membrane</keyword>
<comment type="caution">
    <text evidence="3">The sequence shown here is derived from an EMBL/GenBank/DDBJ whole genome shotgun (WGS) entry which is preliminary data.</text>
</comment>
<proteinExistence type="predicted"/>
<keyword evidence="2" id="KW-1133">Transmembrane helix</keyword>
<dbReference type="AlphaFoldDB" id="A0A4V6I173"/>
<evidence type="ECO:0000313" key="4">
    <source>
        <dbReference type="Proteomes" id="UP000029921"/>
    </source>
</evidence>
<keyword evidence="2" id="KW-0812">Transmembrane</keyword>
<dbReference type="RefSeq" id="WP_034586062.1">
    <property type="nucleotide sequence ID" value="NZ_JRPE02000022.1"/>
</dbReference>
<accession>A0A4V6I173</accession>
<dbReference type="EMBL" id="JRPE02000022">
    <property type="protein sequence ID" value="TLD91162.1"/>
    <property type="molecule type" value="Genomic_DNA"/>
</dbReference>
<dbReference type="Proteomes" id="UP000029921">
    <property type="component" value="Unassembled WGS sequence"/>
</dbReference>
<gene>
    <name evidence="3" type="ORF">LS74_010085</name>
</gene>
<sequence length="151" mass="15881">MVAGVAGAAGAGGAMDFMQSSGGGSIISGGLQALGTLAVGIMNHDENKRMRKIAQGQLDLAKQQYQWEQDKYNTTLQNQTEAYNTLGDSFGKALEKESNANSPALTSSPTLSQGSDSMASFAQSKEQSVAQDSSSTAPQMQKEQPLPTERM</sequence>
<evidence type="ECO:0000256" key="2">
    <source>
        <dbReference type="SAM" id="Phobius"/>
    </source>
</evidence>
<feature type="compositionally biased region" description="Polar residues" evidence="1">
    <location>
        <begin position="99"/>
        <end position="142"/>
    </location>
</feature>
<organism evidence="3 4">
    <name type="scientific">Helicobacter magdeburgensis</name>
    <dbReference type="NCBI Taxonomy" id="471858"/>
    <lineage>
        <taxon>Bacteria</taxon>
        <taxon>Pseudomonadati</taxon>
        <taxon>Campylobacterota</taxon>
        <taxon>Epsilonproteobacteria</taxon>
        <taxon>Campylobacterales</taxon>
        <taxon>Helicobacteraceae</taxon>
        <taxon>Helicobacter</taxon>
    </lineage>
</organism>